<accession>A0A4V2Q2J0</accession>
<dbReference type="AlphaFoldDB" id="A0A4V2Q2J0"/>
<protein>
    <submittedName>
        <fullName evidence="1">Uncharacterized protein</fullName>
    </submittedName>
</protein>
<name>A0A4V2Q2J0_9GAMM</name>
<dbReference type="Proteomes" id="UP000294555">
    <property type="component" value="Unassembled WGS sequence"/>
</dbReference>
<comment type="caution">
    <text evidence="1">The sequence shown here is derived from an EMBL/GenBank/DDBJ whole genome shotgun (WGS) entry which is preliminary data.</text>
</comment>
<evidence type="ECO:0000313" key="2">
    <source>
        <dbReference type="Proteomes" id="UP000294555"/>
    </source>
</evidence>
<organism evidence="1 2">
    <name type="scientific">Sodalis ligni</name>
    <dbReference type="NCBI Taxonomy" id="2697027"/>
    <lineage>
        <taxon>Bacteria</taxon>
        <taxon>Pseudomonadati</taxon>
        <taxon>Pseudomonadota</taxon>
        <taxon>Gammaproteobacteria</taxon>
        <taxon>Enterobacterales</taxon>
        <taxon>Bruguierivoracaceae</taxon>
        <taxon>Sodalis</taxon>
    </lineage>
</organism>
<sequence>MEGGKRPLPVTPRAKALSMHLSVRFPNKILVIHEEIYGARRPFSMQTVSKAKTTSGSGRASFLSFPL</sequence>
<reference evidence="1 2" key="1">
    <citation type="submission" date="2019-02" db="EMBL/GenBank/DDBJ databases">
        <title>Investigation of anaerobic lignin degradation for improved lignocellulosic biofuels.</title>
        <authorList>
            <person name="Deangelis K."/>
        </authorList>
    </citation>
    <scope>NUCLEOTIDE SEQUENCE [LARGE SCALE GENOMIC DNA]</scope>
    <source>
        <strain evidence="1 2">159R</strain>
    </source>
</reference>
<dbReference type="EMBL" id="SJOI01000001">
    <property type="protein sequence ID" value="TCL03068.1"/>
    <property type="molecule type" value="Genomic_DNA"/>
</dbReference>
<gene>
    <name evidence="1" type="ORF">EZJ58_1109</name>
</gene>
<keyword evidence="2" id="KW-1185">Reference proteome</keyword>
<evidence type="ECO:0000313" key="1">
    <source>
        <dbReference type="EMBL" id="TCL03068.1"/>
    </source>
</evidence>
<proteinExistence type="predicted"/>